<dbReference type="OrthoDB" id="8477867at2"/>
<sequence>MTTKTALLVVDMQMLMLDRIAQGRDCLNADAPDRLATLLADFRAEGRPVIHVLHHEPDPAAELHADAPASQPIPQTQAVPGEPVFIKHTSSAFASTGLERFLRDAGITDLAVAGAVAGFCVNSTVRAGADLGFRMQVIRDAVMGFDLPAAGLSAQAIFDVTMAHLAADFARLVDTGDLLAG</sequence>
<dbReference type="InterPro" id="IPR050272">
    <property type="entry name" value="Isochorismatase-like_hydrls"/>
</dbReference>
<name>A0A2H5EX98_9RHOB</name>
<dbReference type="Proteomes" id="UP000234530">
    <property type="component" value="Chromosome"/>
</dbReference>
<dbReference type="Pfam" id="PF00857">
    <property type="entry name" value="Isochorismatase"/>
    <property type="match status" value="1"/>
</dbReference>
<feature type="domain" description="Isochorismatase-like" evidence="2">
    <location>
        <begin position="5"/>
        <end position="147"/>
    </location>
</feature>
<dbReference type="RefSeq" id="WP_101751969.1">
    <property type="nucleotide sequence ID" value="NZ_CP025430.1"/>
</dbReference>
<evidence type="ECO:0000313" key="4">
    <source>
        <dbReference type="Proteomes" id="UP000234530"/>
    </source>
</evidence>
<dbReference type="InterPro" id="IPR000868">
    <property type="entry name" value="Isochorismatase-like_dom"/>
</dbReference>
<dbReference type="InterPro" id="IPR036380">
    <property type="entry name" value="Isochorismatase-like_sf"/>
</dbReference>
<dbReference type="EMBL" id="CP025430">
    <property type="protein sequence ID" value="AUH63928.1"/>
    <property type="molecule type" value="Genomic_DNA"/>
</dbReference>
<protein>
    <submittedName>
        <fullName evidence="3">Isochorismatase</fullName>
    </submittedName>
</protein>
<accession>A0A2H5EX98</accession>
<dbReference type="KEGG" id="pzh:CX676_06940"/>
<dbReference type="PANTHER" id="PTHR43540:SF1">
    <property type="entry name" value="ISOCHORISMATASE HYDROLASE"/>
    <property type="match status" value="1"/>
</dbReference>
<evidence type="ECO:0000256" key="1">
    <source>
        <dbReference type="ARBA" id="ARBA00022801"/>
    </source>
</evidence>
<gene>
    <name evidence="3" type="ORF">CX676_06940</name>
</gene>
<evidence type="ECO:0000313" key="3">
    <source>
        <dbReference type="EMBL" id="AUH63928.1"/>
    </source>
</evidence>
<dbReference type="SUPFAM" id="SSF52499">
    <property type="entry name" value="Isochorismatase-like hydrolases"/>
    <property type="match status" value="1"/>
</dbReference>
<organism evidence="3 4">
    <name type="scientific">Paracoccus zhejiangensis</name>
    <dbReference type="NCBI Taxonomy" id="1077935"/>
    <lineage>
        <taxon>Bacteria</taxon>
        <taxon>Pseudomonadati</taxon>
        <taxon>Pseudomonadota</taxon>
        <taxon>Alphaproteobacteria</taxon>
        <taxon>Rhodobacterales</taxon>
        <taxon>Paracoccaceae</taxon>
        <taxon>Paracoccus</taxon>
    </lineage>
</organism>
<evidence type="ECO:0000259" key="2">
    <source>
        <dbReference type="Pfam" id="PF00857"/>
    </source>
</evidence>
<reference evidence="3 4" key="1">
    <citation type="journal article" date="2013" name="Antonie Van Leeuwenhoek">
        <title>Paracoccus zhejiangensis sp. nov., isolated from activated sludge in wastewater-treatment system.</title>
        <authorList>
            <person name="Wu Z.G."/>
            <person name="Zhang D.F."/>
            <person name="Liu Y.L."/>
            <person name="Wang F."/>
            <person name="Jiang X."/>
            <person name="Li C."/>
            <person name="Li S.P."/>
            <person name="Hong Q."/>
            <person name="Li W.J."/>
        </authorList>
    </citation>
    <scope>NUCLEOTIDE SEQUENCE [LARGE SCALE GENOMIC DNA]</scope>
    <source>
        <strain evidence="3 4">J6</strain>
    </source>
</reference>
<dbReference type="AlphaFoldDB" id="A0A2H5EX98"/>
<dbReference type="Gene3D" id="3.40.50.850">
    <property type="entry name" value="Isochorismatase-like"/>
    <property type="match status" value="1"/>
</dbReference>
<keyword evidence="4" id="KW-1185">Reference proteome</keyword>
<dbReference type="GO" id="GO:0016787">
    <property type="term" value="F:hydrolase activity"/>
    <property type="evidence" value="ECO:0007669"/>
    <property type="project" value="UniProtKB-KW"/>
</dbReference>
<proteinExistence type="predicted"/>
<dbReference type="PANTHER" id="PTHR43540">
    <property type="entry name" value="PEROXYUREIDOACRYLATE/UREIDOACRYLATE AMIDOHYDROLASE-RELATED"/>
    <property type="match status" value="1"/>
</dbReference>
<keyword evidence="1" id="KW-0378">Hydrolase</keyword>